<keyword evidence="2" id="KW-0902">Two-component regulatory system</keyword>
<evidence type="ECO:0000313" key="6">
    <source>
        <dbReference type="Proteomes" id="UP000179183"/>
    </source>
</evidence>
<dbReference type="PANTHER" id="PTHR44591:SF14">
    <property type="entry name" value="PROTEIN PILG"/>
    <property type="match status" value="1"/>
</dbReference>
<evidence type="ECO:0000256" key="1">
    <source>
        <dbReference type="ARBA" id="ARBA00022553"/>
    </source>
</evidence>
<name>A0A1G2HY76_9BACT</name>
<dbReference type="Pfam" id="PF00072">
    <property type="entry name" value="Response_reg"/>
    <property type="match status" value="1"/>
</dbReference>
<proteinExistence type="predicted"/>
<dbReference type="InterPro" id="IPR011006">
    <property type="entry name" value="CheY-like_superfamily"/>
</dbReference>
<dbReference type="Proteomes" id="UP000179183">
    <property type="component" value="Unassembled WGS sequence"/>
</dbReference>
<dbReference type="AlphaFoldDB" id="A0A1G2HY76"/>
<comment type="caution">
    <text evidence="5">The sequence shown here is derived from an EMBL/GenBank/DDBJ whole genome shotgun (WGS) entry which is preliminary data.</text>
</comment>
<dbReference type="SUPFAM" id="SSF52172">
    <property type="entry name" value="CheY-like"/>
    <property type="match status" value="1"/>
</dbReference>
<dbReference type="SMART" id="SM00448">
    <property type="entry name" value="REC"/>
    <property type="match status" value="1"/>
</dbReference>
<keyword evidence="1 3" id="KW-0597">Phosphoprotein</keyword>
<evidence type="ECO:0000313" key="5">
    <source>
        <dbReference type="EMBL" id="OGZ67433.1"/>
    </source>
</evidence>
<dbReference type="GO" id="GO:0000160">
    <property type="term" value="P:phosphorelay signal transduction system"/>
    <property type="evidence" value="ECO:0007669"/>
    <property type="project" value="UniProtKB-KW"/>
</dbReference>
<dbReference type="InterPro" id="IPR050595">
    <property type="entry name" value="Bact_response_regulator"/>
</dbReference>
<dbReference type="InterPro" id="IPR001789">
    <property type="entry name" value="Sig_transdc_resp-reg_receiver"/>
</dbReference>
<evidence type="ECO:0000259" key="4">
    <source>
        <dbReference type="PROSITE" id="PS50110"/>
    </source>
</evidence>
<dbReference type="EMBL" id="MHOQ01000005">
    <property type="protein sequence ID" value="OGZ67433.1"/>
    <property type="molecule type" value="Genomic_DNA"/>
</dbReference>
<organism evidence="5 6">
    <name type="scientific">Candidatus Staskawiczbacteria bacterium RIFCSPHIGHO2_02_FULL_33_16</name>
    <dbReference type="NCBI Taxonomy" id="1802204"/>
    <lineage>
        <taxon>Bacteria</taxon>
        <taxon>Candidatus Staskawicziibacteriota</taxon>
    </lineage>
</organism>
<sequence>MKTILLVEDDPFILDIYANQFRKEGYRVDVAKDGQMALEKIKNSNPDLLVLDINLPKIDGWQLLKMVRDNIRTKDLKVVIISNNNPSDFADNISHLKVMKYFVKIESTPEEVVSAIKEILK</sequence>
<protein>
    <recommendedName>
        <fullName evidence="4">Response regulatory domain-containing protein</fullName>
    </recommendedName>
</protein>
<reference evidence="5 6" key="1">
    <citation type="journal article" date="2016" name="Nat. Commun.">
        <title>Thousands of microbial genomes shed light on interconnected biogeochemical processes in an aquifer system.</title>
        <authorList>
            <person name="Anantharaman K."/>
            <person name="Brown C.T."/>
            <person name="Hug L.A."/>
            <person name="Sharon I."/>
            <person name="Castelle C.J."/>
            <person name="Probst A.J."/>
            <person name="Thomas B.C."/>
            <person name="Singh A."/>
            <person name="Wilkins M.J."/>
            <person name="Karaoz U."/>
            <person name="Brodie E.L."/>
            <person name="Williams K.H."/>
            <person name="Hubbard S.S."/>
            <person name="Banfield J.F."/>
        </authorList>
    </citation>
    <scope>NUCLEOTIDE SEQUENCE [LARGE SCALE GENOMIC DNA]</scope>
</reference>
<feature type="domain" description="Response regulatory" evidence="4">
    <location>
        <begin position="3"/>
        <end position="120"/>
    </location>
</feature>
<dbReference type="PANTHER" id="PTHR44591">
    <property type="entry name" value="STRESS RESPONSE REGULATOR PROTEIN 1"/>
    <property type="match status" value="1"/>
</dbReference>
<evidence type="ECO:0000256" key="3">
    <source>
        <dbReference type="PROSITE-ProRule" id="PRU00169"/>
    </source>
</evidence>
<accession>A0A1G2HY76</accession>
<gene>
    <name evidence="5" type="ORF">A3D34_02215</name>
</gene>
<feature type="modified residue" description="4-aspartylphosphate" evidence="3">
    <location>
        <position position="52"/>
    </location>
</feature>
<evidence type="ECO:0000256" key="2">
    <source>
        <dbReference type="ARBA" id="ARBA00023012"/>
    </source>
</evidence>
<dbReference type="PROSITE" id="PS50110">
    <property type="entry name" value="RESPONSE_REGULATORY"/>
    <property type="match status" value="1"/>
</dbReference>
<dbReference type="Gene3D" id="3.40.50.2300">
    <property type="match status" value="1"/>
</dbReference>